<feature type="region of interest" description="Disordered" evidence="1">
    <location>
        <begin position="97"/>
        <end position="134"/>
    </location>
</feature>
<feature type="compositionally biased region" description="Basic and acidic residues" evidence="1">
    <location>
        <begin position="97"/>
        <end position="121"/>
    </location>
</feature>
<dbReference type="Proteomes" id="UP000499080">
    <property type="component" value="Unassembled WGS sequence"/>
</dbReference>
<dbReference type="OrthoDB" id="6875576at2759"/>
<organism evidence="2 3">
    <name type="scientific">Araneus ventricosus</name>
    <name type="common">Orbweaver spider</name>
    <name type="synonym">Epeira ventricosa</name>
    <dbReference type="NCBI Taxonomy" id="182803"/>
    <lineage>
        <taxon>Eukaryota</taxon>
        <taxon>Metazoa</taxon>
        <taxon>Ecdysozoa</taxon>
        <taxon>Arthropoda</taxon>
        <taxon>Chelicerata</taxon>
        <taxon>Arachnida</taxon>
        <taxon>Araneae</taxon>
        <taxon>Araneomorphae</taxon>
        <taxon>Entelegynae</taxon>
        <taxon>Araneoidea</taxon>
        <taxon>Araneidae</taxon>
        <taxon>Araneus</taxon>
    </lineage>
</organism>
<evidence type="ECO:0000256" key="1">
    <source>
        <dbReference type="SAM" id="MobiDB-lite"/>
    </source>
</evidence>
<keyword evidence="3" id="KW-1185">Reference proteome</keyword>
<protein>
    <submittedName>
        <fullName evidence="2">Uncharacterized protein</fullName>
    </submittedName>
</protein>
<name>A0A4Y2IPF8_ARAVE</name>
<dbReference type="AlphaFoldDB" id="A0A4Y2IPF8"/>
<reference evidence="2 3" key="1">
    <citation type="journal article" date="2019" name="Sci. Rep.">
        <title>Orb-weaving spider Araneus ventricosus genome elucidates the spidroin gene catalogue.</title>
        <authorList>
            <person name="Kono N."/>
            <person name="Nakamura H."/>
            <person name="Ohtoshi R."/>
            <person name="Moran D.A.P."/>
            <person name="Shinohara A."/>
            <person name="Yoshida Y."/>
            <person name="Fujiwara M."/>
            <person name="Mori M."/>
            <person name="Tomita M."/>
            <person name="Arakawa K."/>
        </authorList>
    </citation>
    <scope>NUCLEOTIDE SEQUENCE [LARGE SCALE GENOMIC DNA]</scope>
</reference>
<proteinExistence type="predicted"/>
<comment type="caution">
    <text evidence="2">The sequence shown here is derived from an EMBL/GenBank/DDBJ whole genome shotgun (WGS) entry which is preliminary data.</text>
</comment>
<gene>
    <name evidence="2" type="ORF">AVEN_27360_1</name>
</gene>
<accession>A0A4Y2IPF8</accession>
<dbReference type="EMBL" id="BGPR01002837">
    <property type="protein sequence ID" value="GBM79708.1"/>
    <property type="molecule type" value="Genomic_DNA"/>
</dbReference>
<sequence length="134" mass="15997">MFWHRTSVGSAQERIDLYCWLPLEVRGAKPGHKEVETRERNHVHGKLRSAFSWPGNLKQVKELLFIRGELPFTPREQLLHRRTAPHWREWIPHSRVTDPSLERTDPSLERRTSRERTDPSLRENCFFTTESDEK</sequence>
<evidence type="ECO:0000313" key="3">
    <source>
        <dbReference type="Proteomes" id="UP000499080"/>
    </source>
</evidence>
<evidence type="ECO:0000313" key="2">
    <source>
        <dbReference type="EMBL" id="GBM79708.1"/>
    </source>
</evidence>